<dbReference type="Proteomes" id="UP000692954">
    <property type="component" value="Unassembled WGS sequence"/>
</dbReference>
<keyword evidence="2" id="KW-1185">Reference proteome</keyword>
<accession>A0A8S1RW60</accession>
<comment type="caution">
    <text evidence="1">The sequence shown here is derived from an EMBL/GenBank/DDBJ whole genome shotgun (WGS) entry which is preliminary data.</text>
</comment>
<proteinExistence type="predicted"/>
<name>A0A8S1RW60_9CILI</name>
<organism evidence="1 2">
    <name type="scientific">Paramecium sonneborni</name>
    <dbReference type="NCBI Taxonomy" id="65129"/>
    <lineage>
        <taxon>Eukaryota</taxon>
        <taxon>Sar</taxon>
        <taxon>Alveolata</taxon>
        <taxon>Ciliophora</taxon>
        <taxon>Intramacronucleata</taxon>
        <taxon>Oligohymenophorea</taxon>
        <taxon>Peniculida</taxon>
        <taxon>Parameciidae</taxon>
        <taxon>Paramecium</taxon>
    </lineage>
</organism>
<evidence type="ECO:0000313" key="1">
    <source>
        <dbReference type="EMBL" id="CAD8131175.1"/>
    </source>
</evidence>
<sequence>MDKINNLVLVPSIQGKKCITRYAMTQNIKQERQLKKVGEYQKRKEKKDRQMN</sequence>
<gene>
    <name evidence="1" type="ORF">PSON_ATCC_30995.1.T3970002</name>
</gene>
<evidence type="ECO:0000313" key="2">
    <source>
        <dbReference type="Proteomes" id="UP000692954"/>
    </source>
</evidence>
<protein>
    <submittedName>
        <fullName evidence="1">Uncharacterized protein</fullName>
    </submittedName>
</protein>
<dbReference type="AlphaFoldDB" id="A0A8S1RW60"/>
<dbReference type="EMBL" id="CAJJDN010000397">
    <property type="protein sequence ID" value="CAD8131175.1"/>
    <property type="molecule type" value="Genomic_DNA"/>
</dbReference>
<reference evidence="1" key="1">
    <citation type="submission" date="2021-01" db="EMBL/GenBank/DDBJ databases">
        <authorList>
            <consortium name="Genoscope - CEA"/>
            <person name="William W."/>
        </authorList>
    </citation>
    <scope>NUCLEOTIDE SEQUENCE</scope>
</reference>